<accession>A0A0J7L172</accession>
<gene>
    <name evidence="1" type="ORF">ACM46_13615</name>
</gene>
<dbReference type="Proteomes" id="UP000036261">
    <property type="component" value="Unassembled WGS sequence"/>
</dbReference>
<reference evidence="1 2" key="1">
    <citation type="journal article" date="2013" name="Int. J. Syst. Evol. Microbiol.">
        <title>Chryseobacterium angstadtii sp. nov., isolated from a newt tank.</title>
        <authorList>
            <person name="Kirk K.E."/>
            <person name="Hoffman J.A."/>
            <person name="Smith K.A."/>
            <person name="Strahan B.L."/>
            <person name="Failor K.C."/>
            <person name="Krebs J.E."/>
            <person name="Gale A.N."/>
            <person name="Do T.D."/>
            <person name="Sontag T.C."/>
            <person name="Batties A.M."/>
            <person name="Mistiszyn K."/>
            <person name="Newman J.D."/>
        </authorList>
    </citation>
    <scope>NUCLEOTIDE SEQUENCE [LARGE SCALE GENOMIC DNA]</scope>
    <source>
        <strain evidence="1 2">KM</strain>
    </source>
</reference>
<evidence type="ECO:0008006" key="3">
    <source>
        <dbReference type="Google" id="ProtNLM"/>
    </source>
</evidence>
<dbReference type="AlphaFoldDB" id="A0A0J7L172"/>
<organism evidence="1 2">
    <name type="scientific">Chryseobacterium angstadtii</name>
    <dbReference type="NCBI Taxonomy" id="558151"/>
    <lineage>
        <taxon>Bacteria</taxon>
        <taxon>Pseudomonadati</taxon>
        <taxon>Bacteroidota</taxon>
        <taxon>Flavobacteriia</taxon>
        <taxon>Flavobacteriales</taxon>
        <taxon>Weeksellaceae</taxon>
        <taxon>Chryseobacterium group</taxon>
        <taxon>Chryseobacterium</taxon>
    </lineage>
</organism>
<evidence type="ECO:0000313" key="1">
    <source>
        <dbReference type="EMBL" id="KMQ62985.1"/>
    </source>
</evidence>
<dbReference type="RefSeq" id="WP_048507227.1">
    <property type="nucleotide sequence ID" value="NZ_LFND01000004.1"/>
</dbReference>
<dbReference type="STRING" id="558151.ACM46_13615"/>
<sequence length="206" mass="23377">MKAKYAAVLIFSSALSGLDAQQLSYTPDIVLGHRSYTYMHNINYQLNDQLKINNLTLFDTGYTKDQDRIFFIRNTLSYSLRKRWTINAAFGMKNPGAFFSLYVQYRISAPDYSLSYSAGTTYQKGFSLEQSVSFEYTPGLTENTKGYVSVMAIGNIDNSGYPRGLQFVRVGVKQDKMVYGIASNFDQFNNAKKTLENIGAFVKYNF</sequence>
<comment type="caution">
    <text evidence="1">The sequence shown here is derived from an EMBL/GenBank/DDBJ whole genome shotgun (WGS) entry which is preliminary data.</text>
</comment>
<protein>
    <recommendedName>
        <fullName evidence="3">DUF2490 domain-containing protein</fullName>
    </recommendedName>
</protein>
<keyword evidence="2" id="KW-1185">Reference proteome</keyword>
<evidence type="ECO:0000313" key="2">
    <source>
        <dbReference type="Proteomes" id="UP000036261"/>
    </source>
</evidence>
<proteinExistence type="predicted"/>
<name>A0A0J7L172_9FLAO</name>
<dbReference type="OrthoDB" id="956577at2"/>
<dbReference type="EMBL" id="LFND01000004">
    <property type="protein sequence ID" value="KMQ62985.1"/>
    <property type="molecule type" value="Genomic_DNA"/>
</dbReference>
<dbReference type="PATRIC" id="fig|558151.6.peg.2881"/>